<keyword evidence="4 5" id="KW-0472">Membrane</keyword>
<dbReference type="HOGENOM" id="CLU_024309_0_0_14"/>
<evidence type="ECO:0000313" key="7">
    <source>
        <dbReference type="Proteomes" id="UP000001491"/>
    </source>
</evidence>
<evidence type="ECO:0000256" key="3">
    <source>
        <dbReference type="ARBA" id="ARBA00022989"/>
    </source>
</evidence>
<feature type="transmembrane region" description="Helical" evidence="5">
    <location>
        <begin position="307"/>
        <end position="333"/>
    </location>
</feature>
<feature type="transmembrane region" description="Helical" evidence="5">
    <location>
        <begin position="15"/>
        <end position="35"/>
    </location>
</feature>
<dbReference type="PANTHER" id="PTHR11785">
    <property type="entry name" value="AMINO ACID TRANSPORTER"/>
    <property type="match status" value="1"/>
</dbReference>
<evidence type="ECO:0000256" key="1">
    <source>
        <dbReference type="ARBA" id="ARBA00004141"/>
    </source>
</evidence>
<feature type="transmembrane region" description="Helical" evidence="5">
    <location>
        <begin position="262"/>
        <end position="285"/>
    </location>
</feature>
<reference evidence="7" key="1">
    <citation type="journal article" date="2009" name="BMC Bioinformatics">
        <title>The Mycoplasma conjunctivae genome sequencing, annotation and analysis.</title>
        <authorList>
            <person name="Calderon-Copete S.P."/>
            <person name="Wigger G."/>
            <person name="Wunderlin C."/>
            <person name="Schmidheini T."/>
            <person name="Frey J."/>
            <person name="Quail M.A."/>
            <person name="Falquet L."/>
        </authorList>
    </citation>
    <scope>NUCLEOTIDE SEQUENCE [LARGE SCALE GENOMIC DNA]</scope>
    <source>
        <strain evidence="7">ATCC 25834 / NCTC 10147 / HRC/581</strain>
    </source>
</reference>
<dbReference type="InterPro" id="IPR050598">
    <property type="entry name" value="AminoAcid_Transporter"/>
</dbReference>
<feature type="transmembrane region" description="Helical" evidence="5">
    <location>
        <begin position="495"/>
        <end position="514"/>
    </location>
</feature>
<feature type="transmembrane region" description="Helical" evidence="5">
    <location>
        <begin position="47"/>
        <end position="70"/>
    </location>
</feature>
<feature type="transmembrane region" description="Helical" evidence="5">
    <location>
        <begin position="411"/>
        <end position="430"/>
    </location>
</feature>
<feature type="transmembrane region" description="Helical" evidence="5">
    <location>
        <begin position="451"/>
        <end position="475"/>
    </location>
</feature>
<dbReference type="InterPro" id="IPR002293">
    <property type="entry name" value="AA/rel_permease1"/>
</dbReference>
<evidence type="ECO:0000313" key="6">
    <source>
        <dbReference type="EMBL" id="CAT05009.1"/>
    </source>
</evidence>
<gene>
    <name evidence="6" type="ordered locus">MCJ_003180</name>
</gene>
<feature type="transmembrane region" description="Helical" evidence="5">
    <location>
        <begin position="175"/>
        <end position="196"/>
    </location>
</feature>
<feature type="transmembrane region" description="Helical" evidence="5">
    <location>
        <begin position="366"/>
        <end position="391"/>
    </location>
</feature>
<dbReference type="Gene3D" id="1.20.1740.10">
    <property type="entry name" value="Amino acid/polyamine transporter I"/>
    <property type="match status" value="1"/>
</dbReference>
<feature type="transmembrane region" description="Helical" evidence="5">
    <location>
        <begin position="144"/>
        <end position="163"/>
    </location>
</feature>
<dbReference type="Pfam" id="PF13520">
    <property type="entry name" value="AA_permease_2"/>
    <property type="match status" value="1"/>
</dbReference>
<evidence type="ECO:0000256" key="4">
    <source>
        <dbReference type="ARBA" id="ARBA00023136"/>
    </source>
</evidence>
<feature type="transmembrane region" description="Helical" evidence="5">
    <location>
        <begin position="228"/>
        <end position="250"/>
    </location>
</feature>
<keyword evidence="2 5" id="KW-0812">Transmembrane</keyword>
<accession>C5J6B7</accession>
<name>C5J6B7_MESCH</name>
<evidence type="ECO:0000256" key="5">
    <source>
        <dbReference type="SAM" id="Phobius"/>
    </source>
</evidence>
<proteinExistence type="predicted"/>
<keyword evidence="3 5" id="KW-1133">Transmembrane helix</keyword>
<feature type="transmembrane region" description="Helical" evidence="5">
    <location>
        <begin position="102"/>
        <end position="124"/>
    </location>
</feature>
<comment type="subcellular location">
    <subcellularLocation>
        <location evidence="1">Membrane</location>
        <topology evidence="1">Multi-pass membrane protein</topology>
    </subcellularLocation>
</comment>
<evidence type="ECO:0000256" key="2">
    <source>
        <dbReference type="ARBA" id="ARBA00022692"/>
    </source>
</evidence>
<dbReference type="PIRSF" id="PIRSF006060">
    <property type="entry name" value="AA_transporter"/>
    <property type="match status" value="1"/>
</dbReference>
<dbReference type="PANTHER" id="PTHR11785:SF512">
    <property type="entry name" value="SOBREMESA, ISOFORM B"/>
    <property type="match status" value="1"/>
</dbReference>
<dbReference type="eggNOG" id="COG0531">
    <property type="taxonomic scope" value="Bacteria"/>
</dbReference>
<dbReference type="AlphaFoldDB" id="C5J6B7"/>
<keyword evidence="7" id="KW-1185">Reference proteome</keyword>
<dbReference type="GO" id="GO:0015179">
    <property type="term" value="F:L-amino acid transmembrane transporter activity"/>
    <property type="evidence" value="ECO:0007669"/>
    <property type="project" value="TreeGrafter"/>
</dbReference>
<sequence length="526" mass="58468">MATIQSDKAKNKNKISFFGALLIVFGALIGAGIFFKSKSVLEGSGFNLALAIASWIVACISIIAMSFSLIEIASVSSKSNLSLIIWNKIFNSKFVYQLSKSFIIYAYLPFTYFVMPVYFMQMLQDAIAAFKLSESASWGLNFDWIIVLLVTLVVFYYFLVVGLNSKIAQKHNTVILFFKFIPIISTVILGFVFLAMGASNQLASQPQFSNISNTITQGESLAKTLPGVGILLSMAAIFFTYEGFFTVAGLQTEMKNPKKTPLAIMIGIALTTIIYLLIAIATSIVGDGSISSFLQIAKDELKWSQQVIQWIIGTTNLFIAISILGIVNVFTMWGPRAIDELIKNGELKFLEKWHQKYNQKTDKPIVASWFLAIISTVLIIILTLVGVYGYSDNTYSLYGESLNNLYAFADISGNWSALITFALIAASIYGGIQNRKTNLITTQKIKYFKPLAYFSVISIVIILSSAFLIPIIDLFLLTGVDPNVENFNLILKVRITKIIVLILFVFLPSLPAFYEKFKDKKLLSIR</sequence>
<protein>
    <submittedName>
        <fullName evidence="6">Amino acid permease</fullName>
    </submittedName>
</protein>
<organism evidence="6 7">
    <name type="scientific">Mesomycoplasma conjunctivae (strain ATCC 25834 / NCTC 10147 / HRC/581)</name>
    <name type="common">Mycoplasma conjunctivae</name>
    <dbReference type="NCBI Taxonomy" id="572263"/>
    <lineage>
        <taxon>Bacteria</taxon>
        <taxon>Bacillati</taxon>
        <taxon>Mycoplasmatota</taxon>
        <taxon>Mycoplasmoidales</taxon>
        <taxon>Metamycoplasmataceae</taxon>
        <taxon>Mesomycoplasma</taxon>
    </lineage>
</organism>
<dbReference type="Proteomes" id="UP000001491">
    <property type="component" value="Chromosome"/>
</dbReference>
<dbReference type="EMBL" id="FM864216">
    <property type="protein sequence ID" value="CAT05009.1"/>
    <property type="molecule type" value="Genomic_DNA"/>
</dbReference>
<dbReference type="GO" id="GO:0016020">
    <property type="term" value="C:membrane"/>
    <property type="evidence" value="ECO:0007669"/>
    <property type="project" value="UniProtKB-SubCell"/>
</dbReference>
<dbReference type="KEGG" id="mco:MCJ_003180"/>